<name>W2TUZ8_NECAM</name>
<gene>
    <name evidence="1" type="ORF">NECAME_16580</name>
</gene>
<accession>W2TUZ8</accession>
<organism evidence="1 2">
    <name type="scientific">Necator americanus</name>
    <name type="common">Human hookworm</name>
    <dbReference type="NCBI Taxonomy" id="51031"/>
    <lineage>
        <taxon>Eukaryota</taxon>
        <taxon>Metazoa</taxon>
        <taxon>Ecdysozoa</taxon>
        <taxon>Nematoda</taxon>
        <taxon>Chromadorea</taxon>
        <taxon>Rhabditida</taxon>
        <taxon>Rhabditina</taxon>
        <taxon>Rhabditomorpha</taxon>
        <taxon>Strongyloidea</taxon>
        <taxon>Ancylostomatidae</taxon>
        <taxon>Bunostominae</taxon>
        <taxon>Necator</taxon>
    </lineage>
</organism>
<keyword evidence="2" id="KW-1185">Reference proteome</keyword>
<sequence length="86" mass="9694">MNNRSTDDTDEKVMFFAFYVGNDAVSTFQQKLAVNSTSCSLTMRLYPIQKTVNFQSNVLEEKNERISSLRDSHLAKAFVSGMKSSS</sequence>
<proteinExistence type="predicted"/>
<dbReference type="AlphaFoldDB" id="W2TUZ8"/>
<evidence type="ECO:0000313" key="2">
    <source>
        <dbReference type="Proteomes" id="UP000053676"/>
    </source>
</evidence>
<dbReference type="EMBL" id="KI657643">
    <property type="protein sequence ID" value="ETN85925.1"/>
    <property type="molecule type" value="Genomic_DNA"/>
</dbReference>
<dbReference type="Proteomes" id="UP000053676">
    <property type="component" value="Unassembled WGS sequence"/>
</dbReference>
<protein>
    <submittedName>
        <fullName evidence="1">Uncharacterized protein</fullName>
    </submittedName>
</protein>
<evidence type="ECO:0000313" key="1">
    <source>
        <dbReference type="EMBL" id="ETN85925.1"/>
    </source>
</evidence>
<dbReference type="KEGG" id="nai:NECAME_16580"/>
<reference evidence="2" key="1">
    <citation type="journal article" date="2014" name="Nat. Genet.">
        <title>Genome of the human hookworm Necator americanus.</title>
        <authorList>
            <person name="Tang Y.T."/>
            <person name="Gao X."/>
            <person name="Rosa B.A."/>
            <person name="Abubucker S."/>
            <person name="Hallsworth-Pepin K."/>
            <person name="Martin J."/>
            <person name="Tyagi R."/>
            <person name="Heizer E."/>
            <person name="Zhang X."/>
            <person name="Bhonagiri-Palsikar V."/>
            <person name="Minx P."/>
            <person name="Warren W.C."/>
            <person name="Wang Q."/>
            <person name="Zhan B."/>
            <person name="Hotez P.J."/>
            <person name="Sternberg P.W."/>
            <person name="Dougall A."/>
            <person name="Gaze S.T."/>
            <person name="Mulvenna J."/>
            <person name="Sotillo J."/>
            <person name="Ranganathan S."/>
            <person name="Rabelo E.M."/>
            <person name="Wilson R.K."/>
            <person name="Felgner P.L."/>
            <person name="Bethony J."/>
            <person name="Hawdon J.M."/>
            <person name="Gasser R.B."/>
            <person name="Loukas A."/>
            <person name="Mitreva M."/>
        </authorList>
    </citation>
    <scope>NUCLEOTIDE SEQUENCE [LARGE SCALE GENOMIC DNA]</scope>
</reference>